<dbReference type="PANTHER" id="PTHR48125">
    <property type="entry name" value="LP07818P1"/>
    <property type="match status" value="1"/>
</dbReference>
<keyword evidence="4" id="KW-1185">Reference proteome</keyword>
<comment type="caution">
    <text evidence="3">The sequence shown here is derived from an EMBL/GenBank/DDBJ whole genome shotgun (WGS) entry which is preliminary data.</text>
</comment>
<feature type="transmembrane region" description="Helical" evidence="2">
    <location>
        <begin position="270"/>
        <end position="291"/>
    </location>
</feature>
<feature type="compositionally biased region" description="Low complexity" evidence="1">
    <location>
        <begin position="97"/>
        <end position="106"/>
    </location>
</feature>
<feature type="region of interest" description="Disordered" evidence="1">
    <location>
        <begin position="1"/>
        <end position="106"/>
    </location>
</feature>
<keyword evidence="2" id="KW-1133">Transmembrane helix</keyword>
<keyword evidence="2" id="KW-0812">Transmembrane</keyword>
<feature type="transmembrane region" description="Helical" evidence="2">
    <location>
        <begin position="157"/>
        <end position="178"/>
    </location>
</feature>
<dbReference type="Proteomes" id="UP001295740">
    <property type="component" value="Unassembled WGS sequence"/>
</dbReference>
<reference evidence="3" key="1">
    <citation type="submission" date="2023-10" db="EMBL/GenBank/DDBJ databases">
        <authorList>
            <person name="Hackl T."/>
        </authorList>
    </citation>
    <scope>NUCLEOTIDE SEQUENCE</scope>
</reference>
<evidence type="ECO:0000313" key="3">
    <source>
        <dbReference type="EMBL" id="CAJ2514178.1"/>
    </source>
</evidence>
<feature type="transmembrane region" description="Helical" evidence="2">
    <location>
        <begin position="198"/>
        <end position="216"/>
    </location>
</feature>
<evidence type="ECO:0000256" key="2">
    <source>
        <dbReference type="SAM" id="Phobius"/>
    </source>
</evidence>
<evidence type="ECO:0000256" key="1">
    <source>
        <dbReference type="SAM" id="MobiDB-lite"/>
    </source>
</evidence>
<accession>A0AAI8YQZ0</accession>
<protein>
    <submittedName>
        <fullName evidence="3">Uu.00g022970.m01.CDS01</fullName>
    </submittedName>
</protein>
<gene>
    <name evidence="3" type="ORF">KHLLAP_LOCUS14646</name>
</gene>
<feature type="transmembrane region" description="Helical" evidence="2">
    <location>
        <begin position="124"/>
        <end position="145"/>
    </location>
</feature>
<organism evidence="3 4">
    <name type="scientific">Anthostomella pinea</name>
    <dbReference type="NCBI Taxonomy" id="933095"/>
    <lineage>
        <taxon>Eukaryota</taxon>
        <taxon>Fungi</taxon>
        <taxon>Dikarya</taxon>
        <taxon>Ascomycota</taxon>
        <taxon>Pezizomycotina</taxon>
        <taxon>Sordariomycetes</taxon>
        <taxon>Xylariomycetidae</taxon>
        <taxon>Xylariales</taxon>
        <taxon>Xylariaceae</taxon>
        <taxon>Anthostomella</taxon>
    </lineage>
</organism>
<feature type="compositionally biased region" description="Basic and acidic residues" evidence="1">
    <location>
        <begin position="1"/>
        <end position="14"/>
    </location>
</feature>
<feature type="compositionally biased region" description="Polar residues" evidence="1">
    <location>
        <begin position="19"/>
        <end position="48"/>
    </location>
</feature>
<feature type="region of interest" description="Disordered" evidence="1">
    <location>
        <begin position="344"/>
        <end position="425"/>
    </location>
</feature>
<dbReference type="AlphaFoldDB" id="A0AAI8YQZ0"/>
<dbReference type="PANTHER" id="PTHR48125:SF10">
    <property type="entry name" value="OS12G0136300 PROTEIN"/>
    <property type="match status" value="1"/>
</dbReference>
<evidence type="ECO:0000313" key="4">
    <source>
        <dbReference type="Proteomes" id="UP001295740"/>
    </source>
</evidence>
<name>A0AAI8YQZ0_9PEZI</name>
<sequence>MAQDQTEHEARDDEPTISPVESSNHPIHSTRDNATAPTPATSSSQPQQADMDDGEAAPPLPKRPARAVDQQQPLPPPHHQHQQQHQMPYAPYPYPPQQQQQPYPYAQPMRPLPRMSQPYIATKLGLTVLSSVVAIIIIALASTFLSENGDANAISYYAFPIAAAAIIWNTAELITYCVRLRKHAQRGIHPGAHVGLHLCFWIACVFAVLLTVSIYYSENSTIQDCENPSDDEDGGGYYGSSYHRSSYSSYCDEYQPADYYKWIYLPTLRALIAMFALATIIHFVLFVLACIDTHKRNLLKHAGVAMPYPTAAAPAPGMYYAAAPPPGMVPMQYYQYAPMPPPQQAHMAPGSAPAPGAPAPQPQDPKGKETAQSYQNLAGFYAPAPVPAPVSPATRQMEQRSAPGQASSSDEKVTPAEPAQTAGPA</sequence>
<dbReference type="EMBL" id="CAUWAG010000020">
    <property type="protein sequence ID" value="CAJ2514178.1"/>
    <property type="molecule type" value="Genomic_DNA"/>
</dbReference>
<keyword evidence="2" id="KW-0472">Membrane</keyword>
<proteinExistence type="predicted"/>
<feature type="compositionally biased region" description="Low complexity" evidence="1">
    <location>
        <begin position="344"/>
        <end position="354"/>
    </location>
</feature>